<dbReference type="GO" id="GO:0005886">
    <property type="term" value="C:plasma membrane"/>
    <property type="evidence" value="ECO:0007669"/>
    <property type="project" value="TreeGrafter"/>
</dbReference>
<name>A0A7K1V9X0_9NOCA</name>
<organism evidence="2 3">
    <name type="scientific">Nocardia terrae</name>
    <dbReference type="NCBI Taxonomy" id="2675851"/>
    <lineage>
        <taxon>Bacteria</taxon>
        <taxon>Bacillati</taxon>
        <taxon>Actinomycetota</taxon>
        <taxon>Actinomycetes</taxon>
        <taxon>Mycobacteriales</taxon>
        <taxon>Nocardiaceae</taxon>
        <taxon>Nocardia</taxon>
    </lineage>
</organism>
<dbReference type="PANTHER" id="PTHR30336:SF6">
    <property type="entry name" value="INTEGRAL MEMBRANE PROTEIN"/>
    <property type="match status" value="1"/>
</dbReference>
<dbReference type="InterPro" id="IPR051599">
    <property type="entry name" value="Cell_Envelope_Assoc"/>
</dbReference>
<sequence length="240" mass="26058">MIMQFRAALSSARKRVATWFPARRVAKICLIGFVLVLVVLIGSDLGIRLAERKYEFSVDSAPSADVAIVFGAEVKAGGKPSGYLAARLELGRKLLEAGKVKALLLTGDNGRPDYDEPTAMRAWLIDHGVPAAKIALDYAGFSTYESCVRAHDIFGVTSAIAVTQDFSLPRTVAMCRAVGIDATGVGDDTQPHSDIYRKNWLRDQLADTKAVYSILVRPEPKFLGKQETSVRDAMAADSPR</sequence>
<evidence type="ECO:0000259" key="1">
    <source>
        <dbReference type="Pfam" id="PF02698"/>
    </source>
</evidence>
<dbReference type="Proteomes" id="UP000466794">
    <property type="component" value="Unassembled WGS sequence"/>
</dbReference>
<evidence type="ECO:0000313" key="2">
    <source>
        <dbReference type="EMBL" id="MVU83450.1"/>
    </source>
</evidence>
<dbReference type="AlphaFoldDB" id="A0A7K1V9X0"/>
<dbReference type="InterPro" id="IPR003848">
    <property type="entry name" value="DUF218"/>
</dbReference>
<comment type="caution">
    <text evidence="2">The sequence shown here is derived from an EMBL/GenBank/DDBJ whole genome shotgun (WGS) entry which is preliminary data.</text>
</comment>
<proteinExistence type="predicted"/>
<dbReference type="Pfam" id="PF02698">
    <property type="entry name" value="DUF218"/>
    <property type="match status" value="1"/>
</dbReference>
<dbReference type="CDD" id="cd06259">
    <property type="entry name" value="YdcF-like"/>
    <property type="match status" value="1"/>
</dbReference>
<keyword evidence="3" id="KW-1185">Reference proteome</keyword>
<protein>
    <recommendedName>
        <fullName evidence="1">DUF218 domain-containing protein</fullName>
    </recommendedName>
</protein>
<dbReference type="EMBL" id="WRPP01000013">
    <property type="protein sequence ID" value="MVU83450.1"/>
    <property type="molecule type" value="Genomic_DNA"/>
</dbReference>
<evidence type="ECO:0000313" key="3">
    <source>
        <dbReference type="Proteomes" id="UP000466794"/>
    </source>
</evidence>
<dbReference type="PANTHER" id="PTHR30336">
    <property type="entry name" value="INNER MEMBRANE PROTEIN, PROBABLE PERMEASE"/>
    <property type="match status" value="1"/>
</dbReference>
<feature type="domain" description="DUF218" evidence="1">
    <location>
        <begin position="65"/>
        <end position="184"/>
    </location>
</feature>
<accession>A0A7K1V9X0</accession>
<reference evidence="2 3" key="1">
    <citation type="submission" date="2019-12" db="EMBL/GenBank/DDBJ databases">
        <title>Nocardia sp. nov. ET3-3 isolated from soil.</title>
        <authorList>
            <person name="Kanchanasin P."/>
            <person name="Tanasupawat S."/>
            <person name="Yuki M."/>
            <person name="Kudo T."/>
        </authorList>
    </citation>
    <scope>NUCLEOTIDE SEQUENCE [LARGE SCALE GENOMIC DNA]</scope>
    <source>
        <strain evidence="2 3">ET3-3</strain>
    </source>
</reference>
<gene>
    <name evidence="2" type="ORF">GPX89_40215</name>
</gene>